<gene>
    <name evidence="11" type="primary">LOC100920457</name>
</gene>
<comment type="similarity">
    <text evidence="1 10">Belongs to the Arg-specific ADP-ribosyltransferase family.</text>
</comment>
<dbReference type="AlphaFoldDB" id="G3VBD0"/>
<dbReference type="eggNOG" id="ENOG502QUE9">
    <property type="taxonomic scope" value="Eukaryota"/>
</dbReference>
<keyword evidence="3 10" id="KW-0808">Transferase</keyword>
<keyword evidence="7 10" id="KW-0520">NAD</keyword>
<evidence type="ECO:0000256" key="10">
    <source>
        <dbReference type="RuleBase" id="RU361228"/>
    </source>
</evidence>
<feature type="signal peptide" evidence="10">
    <location>
        <begin position="1"/>
        <end position="20"/>
    </location>
</feature>
<keyword evidence="12" id="KW-1185">Reference proteome</keyword>
<dbReference type="Pfam" id="PF01129">
    <property type="entry name" value="ART"/>
    <property type="match status" value="1"/>
</dbReference>
<dbReference type="GO" id="GO:0106274">
    <property type="term" value="F:NAD+-protein-arginine ADP-ribosyltransferase activity"/>
    <property type="evidence" value="ECO:0007669"/>
    <property type="project" value="UniProtKB-EC"/>
</dbReference>
<protein>
    <recommendedName>
        <fullName evidence="10">NAD(P)(+)--arginine ADP-ribosyltransferase</fullName>
        <ecNumber evidence="10">2.4.2.31</ecNumber>
    </recommendedName>
    <alternativeName>
        <fullName evidence="10">Mono(ADP-ribosyl)transferase</fullName>
    </alternativeName>
</protein>
<reference evidence="11 12" key="1">
    <citation type="journal article" date="2011" name="Proc. Natl. Acad. Sci. U.S.A.">
        <title>Genetic diversity and population structure of the endangered marsupial Sarcophilus harrisii (Tasmanian devil).</title>
        <authorList>
            <person name="Miller W."/>
            <person name="Hayes V.M."/>
            <person name="Ratan A."/>
            <person name="Petersen D.C."/>
            <person name="Wittekindt N.E."/>
            <person name="Miller J."/>
            <person name="Walenz B."/>
            <person name="Knight J."/>
            <person name="Qi J."/>
            <person name="Zhao F."/>
            <person name="Wang Q."/>
            <person name="Bedoya-Reina O.C."/>
            <person name="Katiyar N."/>
            <person name="Tomsho L.P."/>
            <person name="Kasson L.M."/>
            <person name="Hardie R.A."/>
            <person name="Woodbridge P."/>
            <person name="Tindall E.A."/>
            <person name="Bertelsen M.F."/>
            <person name="Dixon D."/>
            <person name="Pyecroft S."/>
            <person name="Helgen K.M."/>
            <person name="Lesk A.M."/>
            <person name="Pringle T.H."/>
            <person name="Patterson N."/>
            <person name="Zhang Y."/>
            <person name="Kreiss A."/>
            <person name="Woods G.M."/>
            <person name="Jones M.E."/>
            <person name="Schuster S.C."/>
        </authorList>
    </citation>
    <scope>NUCLEOTIDE SEQUENCE [LARGE SCALE GENOMIC DNA]</scope>
</reference>
<evidence type="ECO:0000313" key="11">
    <source>
        <dbReference type="Ensembl" id="ENSSHAP00000000484.2"/>
    </source>
</evidence>
<name>G3VBD0_SARHA</name>
<dbReference type="GeneID" id="100920457"/>
<comment type="catalytic activity">
    <reaction evidence="9 10">
        <text>L-arginyl-[protein] + NAD(+) = N(omega)-(ADP-D-ribosyl)-L-arginyl-[protein] + nicotinamide + H(+)</text>
        <dbReference type="Rhea" id="RHEA:19149"/>
        <dbReference type="Rhea" id="RHEA-COMP:10532"/>
        <dbReference type="Rhea" id="RHEA-COMP:15087"/>
        <dbReference type="ChEBI" id="CHEBI:15378"/>
        <dbReference type="ChEBI" id="CHEBI:17154"/>
        <dbReference type="ChEBI" id="CHEBI:29965"/>
        <dbReference type="ChEBI" id="CHEBI:57540"/>
        <dbReference type="ChEBI" id="CHEBI:142554"/>
        <dbReference type="EC" id="2.4.2.31"/>
    </reaction>
</comment>
<evidence type="ECO:0000313" key="12">
    <source>
        <dbReference type="Proteomes" id="UP000007648"/>
    </source>
</evidence>
<dbReference type="PRINTS" id="PR00970">
    <property type="entry name" value="RIBTRNSFRASE"/>
</dbReference>
<evidence type="ECO:0000256" key="8">
    <source>
        <dbReference type="ARBA" id="ARBA00023157"/>
    </source>
</evidence>
<dbReference type="Proteomes" id="UP000007648">
    <property type="component" value="Unassembled WGS sequence"/>
</dbReference>
<evidence type="ECO:0000256" key="1">
    <source>
        <dbReference type="ARBA" id="ARBA00009558"/>
    </source>
</evidence>
<dbReference type="OrthoDB" id="423533at2759"/>
<keyword evidence="2 10" id="KW-0328">Glycosyltransferase</keyword>
<dbReference type="Gene3D" id="3.90.176.10">
    <property type="entry name" value="Toxin ADP-ribosyltransferase, Chain A, domain 1"/>
    <property type="match status" value="1"/>
</dbReference>
<dbReference type="GO" id="GO:0016779">
    <property type="term" value="F:nucleotidyltransferase activity"/>
    <property type="evidence" value="ECO:0007669"/>
    <property type="project" value="UniProtKB-KW"/>
</dbReference>
<evidence type="ECO:0000256" key="5">
    <source>
        <dbReference type="ARBA" id="ARBA00022729"/>
    </source>
</evidence>
<evidence type="ECO:0000256" key="3">
    <source>
        <dbReference type="ARBA" id="ARBA00022679"/>
    </source>
</evidence>
<dbReference type="InterPro" id="IPR000768">
    <property type="entry name" value="ART"/>
</dbReference>
<evidence type="ECO:0000256" key="4">
    <source>
        <dbReference type="ARBA" id="ARBA00022695"/>
    </source>
</evidence>
<dbReference type="FunFam" id="3.90.176.10:FF:000001">
    <property type="entry name" value="NAD(P)(+)--arginine ADP-ribosyltransferase"/>
    <property type="match status" value="1"/>
</dbReference>
<dbReference type="GO" id="GO:0003950">
    <property type="term" value="F:NAD+ poly-ADP-ribosyltransferase activity"/>
    <property type="evidence" value="ECO:0007669"/>
    <property type="project" value="TreeGrafter"/>
</dbReference>
<keyword evidence="6 10" id="KW-0521">NADP</keyword>
<dbReference type="HOGENOM" id="CLU_059744_0_0_1"/>
<proteinExistence type="inferred from homology"/>
<keyword evidence="4" id="KW-0548">Nucleotidyltransferase</keyword>
<keyword evidence="8" id="KW-1015">Disulfide bond</keyword>
<dbReference type="PANTHER" id="PTHR10339:SF24">
    <property type="entry name" value="T-CELL ECTO-ADP-RIBOSYLTRANSFERASE 1-RELATED"/>
    <property type="match status" value="1"/>
</dbReference>
<feature type="chain" id="PRO_5029935541" description="NAD(P)(+)--arginine ADP-ribosyltransferase" evidence="10">
    <location>
        <begin position="21"/>
        <end position="289"/>
    </location>
</feature>
<dbReference type="EC" id="2.4.2.31" evidence="10"/>
<dbReference type="RefSeq" id="XP_012400698.1">
    <property type="nucleotide sequence ID" value="XM_012545244.2"/>
</dbReference>
<evidence type="ECO:0000256" key="6">
    <source>
        <dbReference type="ARBA" id="ARBA00022857"/>
    </source>
</evidence>
<evidence type="ECO:0000256" key="9">
    <source>
        <dbReference type="ARBA" id="ARBA00047597"/>
    </source>
</evidence>
<sequence length="289" mass="33151">MKNTMVISIVTVLMFQLITSEESVELQKYPMSFENNSFDDQYMGCEETMNIRAIELLNEERAKNPEFDKVWEKAENHWKNMSPDKKRMDKMFEIAVIAYTMVDYNMYKIFNQAVKGCCESLESYVKNFHFKAFHFYLTRAIQTLKGPCRNVYRGVNVKMYSLGPGRMRFGQFGSTSLDINVAKGFADNFGTIYYVYTCEGASIEHLSNYPEQKEVLIPPYEEFHVSKFSENSKGITAVHLTHKRKSSKYNCALVGSGNKATVPGLLTTVLFSGVFILLFQAHSQILTGF</sequence>
<evidence type="ECO:0000256" key="7">
    <source>
        <dbReference type="ARBA" id="ARBA00023027"/>
    </source>
</evidence>
<dbReference type="PANTHER" id="PTHR10339">
    <property type="entry name" value="ADP-RIBOSYLTRANSFERASE"/>
    <property type="match status" value="1"/>
</dbReference>
<reference evidence="11" key="3">
    <citation type="submission" date="2025-09" db="UniProtKB">
        <authorList>
            <consortium name="Ensembl"/>
        </authorList>
    </citation>
    <scope>IDENTIFICATION</scope>
</reference>
<dbReference type="PROSITE" id="PS01291">
    <property type="entry name" value="ART"/>
    <property type="match status" value="1"/>
</dbReference>
<dbReference type="InParanoid" id="G3VBD0"/>
<dbReference type="Ensembl" id="ENSSHAT00000000491.2">
    <property type="protein sequence ID" value="ENSSHAP00000000484.2"/>
    <property type="gene ID" value="ENSSHAG00000000434.2"/>
</dbReference>
<dbReference type="InterPro" id="IPR050999">
    <property type="entry name" value="ADP-ribosyltransferase_ARG"/>
</dbReference>
<keyword evidence="5 10" id="KW-0732">Signal</keyword>
<dbReference type="KEGG" id="shr:100920457"/>
<accession>G3VBD0</accession>
<dbReference type="PROSITE" id="PS51996">
    <property type="entry name" value="TR_MART"/>
    <property type="match status" value="1"/>
</dbReference>
<organism evidence="11 12">
    <name type="scientific">Sarcophilus harrisii</name>
    <name type="common">Tasmanian devil</name>
    <name type="synonym">Sarcophilus laniarius</name>
    <dbReference type="NCBI Taxonomy" id="9305"/>
    <lineage>
        <taxon>Eukaryota</taxon>
        <taxon>Metazoa</taxon>
        <taxon>Chordata</taxon>
        <taxon>Craniata</taxon>
        <taxon>Vertebrata</taxon>
        <taxon>Euteleostomi</taxon>
        <taxon>Mammalia</taxon>
        <taxon>Metatheria</taxon>
        <taxon>Dasyuromorphia</taxon>
        <taxon>Dasyuridae</taxon>
        <taxon>Sarcophilus</taxon>
    </lineage>
</organism>
<dbReference type="SUPFAM" id="SSF56399">
    <property type="entry name" value="ADP-ribosylation"/>
    <property type="match status" value="1"/>
</dbReference>
<dbReference type="GeneTree" id="ENSGT01030000234601"/>
<reference evidence="11" key="2">
    <citation type="submission" date="2025-08" db="UniProtKB">
        <authorList>
            <consortium name="Ensembl"/>
        </authorList>
    </citation>
    <scope>IDENTIFICATION</scope>
</reference>
<evidence type="ECO:0000256" key="2">
    <source>
        <dbReference type="ARBA" id="ARBA00022676"/>
    </source>
</evidence>